<dbReference type="InterPro" id="IPR012417">
    <property type="entry name" value="CaM-bd_dom_pln"/>
</dbReference>
<dbReference type="EMBL" id="JBJXBP010000007">
    <property type="protein sequence ID" value="KAL3818414.1"/>
    <property type="molecule type" value="Genomic_DNA"/>
</dbReference>
<evidence type="ECO:0000259" key="2">
    <source>
        <dbReference type="SMART" id="SM01054"/>
    </source>
</evidence>
<feature type="compositionally biased region" description="Polar residues" evidence="1">
    <location>
        <begin position="81"/>
        <end position="111"/>
    </location>
</feature>
<feature type="compositionally biased region" description="Basic and acidic residues" evidence="1">
    <location>
        <begin position="1"/>
        <end position="16"/>
    </location>
</feature>
<sequence>MATRTRDSAPGREKRGTSPSHVPQKATKSSSPARTKNDSEKHIPNYLKATISSSRDASNSKEQGKKPVTSTTNITRRRSLDNTPSPSRTQKTRVSPNPTLRSSGKNVTSQKPVHDKNLKPTKGTTLYARPVGSAKNSTVKKQTSTTSTTKEQITSPPEELGAPVTPPEPETQVEDQESPITAQDVIDDEKNMILEDEAPINNEQSQVESENDANIESPKVLEPEDVSLGVNTEEKSPTEEQEQENISNEINSIANNDTNEEVQDEAIVMDNKEGDQVVAIESETGEMNETEVQEVDDEMEKKVTEAPKQVILTAGKKDSAVSNDVIEETASKLREHRKNKVKALAGAFETVISQQDPSNNNS</sequence>
<proteinExistence type="predicted"/>
<evidence type="ECO:0000313" key="3">
    <source>
        <dbReference type="EMBL" id="KAL3818414.1"/>
    </source>
</evidence>
<dbReference type="PANTHER" id="PTHR33349">
    <property type="entry name" value="EMB|CAB62594.1"/>
    <property type="match status" value="1"/>
</dbReference>
<comment type="caution">
    <text evidence="3">The sequence shown here is derived from an EMBL/GenBank/DDBJ whole genome shotgun (WGS) entry which is preliminary data.</text>
</comment>
<keyword evidence="4" id="KW-1185">Reference proteome</keyword>
<accession>A0ABD3S1Q6</accession>
<protein>
    <recommendedName>
        <fullName evidence="2">Calmodulin-binding domain-containing protein</fullName>
    </recommendedName>
</protein>
<name>A0ABD3S1Q6_9LAMI</name>
<dbReference type="Proteomes" id="UP001634393">
    <property type="component" value="Unassembled WGS sequence"/>
</dbReference>
<dbReference type="SMART" id="SM01054">
    <property type="entry name" value="CaM_binding"/>
    <property type="match status" value="1"/>
</dbReference>
<evidence type="ECO:0000313" key="4">
    <source>
        <dbReference type="Proteomes" id="UP001634393"/>
    </source>
</evidence>
<evidence type="ECO:0000256" key="1">
    <source>
        <dbReference type="SAM" id="MobiDB-lite"/>
    </source>
</evidence>
<feature type="compositionally biased region" description="Low complexity" evidence="1">
    <location>
        <begin position="135"/>
        <end position="155"/>
    </location>
</feature>
<dbReference type="PANTHER" id="PTHR33349:SF20">
    <property type="entry name" value="CHROMO DOMAIN CEC-LIKE PROTEIN"/>
    <property type="match status" value="1"/>
</dbReference>
<gene>
    <name evidence="3" type="ORF">ACJIZ3_004319</name>
</gene>
<feature type="domain" description="Calmodulin-binding" evidence="2">
    <location>
        <begin position="244"/>
        <end position="353"/>
    </location>
</feature>
<feature type="region of interest" description="Disordered" evidence="1">
    <location>
        <begin position="1"/>
        <end position="258"/>
    </location>
</feature>
<feature type="compositionally biased region" description="Polar residues" evidence="1">
    <location>
        <begin position="201"/>
        <end position="214"/>
    </location>
</feature>
<feature type="compositionally biased region" description="Polar residues" evidence="1">
    <location>
        <begin position="17"/>
        <end position="34"/>
    </location>
</feature>
<reference evidence="3 4" key="1">
    <citation type="submission" date="2024-12" db="EMBL/GenBank/DDBJ databases">
        <title>The unique morphological basis and parallel evolutionary history of personate flowers in Penstemon.</title>
        <authorList>
            <person name="Depatie T.H."/>
            <person name="Wessinger C.A."/>
        </authorList>
    </citation>
    <scope>NUCLEOTIDE SEQUENCE [LARGE SCALE GENOMIC DNA]</scope>
    <source>
        <strain evidence="3">WTNN_2</strain>
        <tissue evidence="3">Leaf</tissue>
    </source>
</reference>
<dbReference type="AlphaFoldDB" id="A0ABD3S1Q6"/>
<organism evidence="3 4">
    <name type="scientific">Penstemon smallii</name>
    <dbReference type="NCBI Taxonomy" id="265156"/>
    <lineage>
        <taxon>Eukaryota</taxon>
        <taxon>Viridiplantae</taxon>
        <taxon>Streptophyta</taxon>
        <taxon>Embryophyta</taxon>
        <taxon>Tracheophyta</taxon>
        <taxon>Spermatophyta</taxon>
        <taxon>Magnoliopsida</taxon>
        <taxon>eudicotyledons</taxon>
        <taxon>Gunneridae</taxon>
        <taxon>Pentapetalae</taxon>
        <taxon>asterids</taxon>
        <taxon>lamiids</taxon>
        <taxon>Lamiales</taxon>
        <taxon>Plantaginaceae</taxon>
        <taxon>Cheloneae</taxon>
        <taxon>Penstemon</taxon>
    </lineage>
</organism>
<feature type="compositionally biased region" description="Low complexity" evidence="1">
    <location>
        <begin position="244"/>
        <end position="256"/>
    </location>
</feature>
<dbReference type="Pfam" id="PF07839">
    <property type="entry name" value="CaM_binding"/>
    <property type="match status" value="1"/>
</dbReference>